<dbReference type="Gene3D" id="1.20.1420.30">
    <property type="entry name" value="NCX, central ion-binding region"/>
    <property type="match status" value="1"/>
</dbReference>
<feature type="domain" description="Sodium/calcium exchanger membrane region" evidence="6">
    <location>
        <begin position="3"/>
        <end position="142"/>
    </location>
</feature>
<dbReference type="eggNOG" id="COG0530">
    <property type="taxonomic scope" value="Bacteria"/>
</dbReference>
<dbReference type="HOGENOM" id="CLU_007948_0_3_5"/>
<dbReference type="InterPro" id="IPR044880">
    <property type="entry name" value="NCX_ion-bd_dom_sf"/>
</dbReference>
<feature type="transmembrane region" description="Helical" evidence="5">
    <location>
        <begin position="125"/>
        <end position="142"/>
    </location>
</feature>
<feature type="domain" description="Sodium/calcium exchanger membrane region" evidence="6">
    <location>
        <begin position="167"/>
        <end position="304"/>
    </location>
</feature>
<evidence type="ECO:0000256" key="1">
    <source>
        <dbReference type="ARBA" id="ARBA00004141"/>
    </source>
</evidence>
<evidence type="ECO:0000256" key="4">
    <source>
        <dbReference type="ARBA" id="ARBA00023136"/>
    </source>
</evidence>
<dbReference type="EMBL" id="CP004372">
    <property type="protein sequence ID" value="AHM04198.1"/>
    <property type="molecule type" value="Genomic_DNA"/>
</dbReference>
<dbReference type="GO" id="GO:0005262">
    <property type="term" value="F:calcium channel activity"/>
    <property type="evidence" value="ECO:0007669"/>
    <property type="project" value="TreeGrafter"/>
</dbReference>
<dbReference type="InterPro" id="IPR004481">
    <property type="entry name" value="K/Na/Ca-exchanger"/>
</dbReference>
<evidence type="ECO:0000313" key="7">
    <source>
        <dbReference type="EMBL" id="AHM04198.1"/>
    </source>
</evidence>
<reference evidence="7 8" key="1">
    <citation type="submission" date="2013-03" db="EMBL/GenBank/DDBJ databases">
        <authorList>
            <person name="Fiebig A."/>
            <person name="Goeker M."/>
            <person name="Klenk H.-P.P."/>
        </authorList>
    </citation>
    <scope>NUCLEOTIDE SEQUENCE [LARGE SCALE GENOMIC DNA]</scope>
    <source>
        <strain evidence="8">DSM 19469</strain>
    </source>
</reference>
<gene>
    <name evidence="7" type="ORF">roselon_01834</name>
</gene>
<keyword evidence="3 5" id="KW-1133">Transmembrane helix</keyword>
<dbReference type="InterPro" id="IPR004837">
    <property type="entry name" value="NaCa_Exmemb"/>
</dbReference>
<evidence type="ECO:0000313" key="8">
    <source>
        <dbReference type="Proteomes" id="UP000019593"/>
    </source>
</evidence>
<accession>W8RST7</accession>
<feature type="transmembrane region" description="Helical" evidence="5">
    <location>
        <begin position="264"/>
        <end position="283"/>
    </location>
</feature>
<feature type="transmembrane region" description="Helical" evidence="5">
    <location>
        <begin position="236"/>
        <end position="258"/>
    </location>
</feature>
<dbReference type="NCBIfam" id="TIGR00367">
    <property type="entry name" value="calcium/sodium antiporter"/>
    <property type="match status" value="1"/>
</dbReference>
<evidence type="ECO:0000256" key="3">
    <source>
        <dbReference type="ARBA" id="ARBA00022989"/>
    </source>
</evidence>
<protein>
    <submittedName>
        <fullName evidence="7">K+-dependent Na+/Ca+ exchanger related protein-protein</fullName>
    </submittedName>
</protein>
<sequence length="311" mass="30555">MDIVVLLAGLGLLLGGGEILVRGGLALAHRLGMTPAMIGAVVLGFGTSTPELVTSLQAAFAGAPGIALGNVVGSNIANILLILGVAALIAPMVARGAVSQRDVVAMLLATLAGLAVLASGQAGRGTGVVLLLGLAAYLWVSLRSGARVDVPADIAVPVARPPVWTGAALAIGGIAATILGAHLLVGAATRMATDLGVPEAVIGLTLVAVGTSLPELATSVVAAFRGQGAMSLGNILGSNVFNIAGILGVTAVASPLVVPASIGVVDAVTLAGSALLLAAFLWVGRIGRVAAMILLTGYLAYVGWLARAFLP</sequence>
<proteinExistence type="predicted"/>
<dbReference type="PANTHER" id="PTHR10846:SF8">
    <property type="entry name" value="INNER MEMBRANE PROTEIN YRBG"/>
    <property type="match status" value="1"/>
</dbReference>
<keyword evidence="8" id="KW-1185">Reference proteome</keyword>
<feature type="transmembrane region" description="Helical" evidence="5">
    <location>
        <begin position="163"/>
        <end position="188"/>
    </location>
</feature>
<keyword evidence="4 5" id="KW-0472">Membrane</keyword>
<dbReference type="OrthoDB" id="9794225at2"/>
<feature type="transmembrane region" description="Helical" evidence="5">
    <location>
        <begin position="76"/>
        <end position="94"/>
    </location>
</feature>
<feature type="transmembrane region" description="Helical" evidence="5">
    <location>
        <begin position="103"/>
        <end position="119"/>
    </location>
</feature>
<feature type="transmembrane region" description="Helical" evidence="5">
    <location>
        <begin position="200"/>
        <end position="224"/>
    </location>
</feature>
<dbReference type="PANTHER" id="PTHR10846">
    <property type="entry name" value="SODIUM/POTASSIUM/CALCIUM EXCHANGER"/>
    <property type="match status" value="1"/>
</dbReference>
<dbReference type="GO" id="GO:0006874">
    <property type="term" value="P:intracellular calcium ion homeostasis"/>
    <property type="evidence" value="ECO:0007669"/>
    <property type="project" value="TreeGrafter"/>
</dbReference>
<dbReference type="AlphaFoldDB" id="W8RST7"/>
<evidence type="ECO:0000259" key="6">
    <source>
        <dbReference type="Pfam" id="PF01699"/>
    </source>
</evidence>
<dbReference type="STRING" id="1294273.roselon_01834"/>
<dbReference type="KEGG" id="red:roselon_01834"/>
<dbReference type="Pfam" id="PF01699">
    <property type="entry name" value="Na_Ca_ex"/>
    <property type="match status" value="2"/>
</dbReference>
<name>W8RST7_9RHOB</name>
<organism evidence="7 8">
    <name type="scientific">Roseicyclus elongatus DSM 19469</name>
    <dbReference type="NCBI Taxonomy" id="1294273"/>
    <lineage>
        <taxon>Bacteria</taxon>
        <taxon>Pseudomonadati</taxon>
        <taxon>Pseudomonadota</taxon>
        <taxon>Alphaproteobacteria</taxon>
        <taxon>Rhodobacterales</taxon>
        <taxon>Roseobacteraceae</taxon>
        <taxon>Roseicyclus</taxon>
    </lineage>
</organism>
<feature type="transmembrane region" description="Helical" evidence="5">
    <location>
        <begin position="290"/>
        <end position="310"/>
    </location>
</feature>
<dbReference type="GO" id="GO:0005886">
    <property type="term" value="C:plasma membrane"/>
    <property type="evidence" value="ECO:0007669"/>
    <property type="project" value="TreeGrafter"/>
</dbReference>
<dbReference type="GO" id="GO:0008273">
    <property type="term" value="F:calcium, potassium:sodium antiporter activity"/>
    <property type="evidence" value="ECO:0007669"/>
    <property type="project" value="TreeGrafter"/>
</dbReference>
<comment type="subcellular location">
    <subcellularLocation>
        <location evidence="1">Membrane</location>
        <topology evidence="1">Multi-pass membrane protein</topology>
    </subcellularLocation>
</comment>
<keyword evidence="2 5" id="KW-0812">Transmembrane</keyword>
<evidence type="ECO:0000256" key="2">
    <source>
        <dbReference type="ARBA" id="ARBA00022692"/>
    </source>
</evidence>
<evidence type="ECO:0000256" key="5">
    <source>
        <dbReference type="SAM" id="Phobius"/>
    </source>
</evidence>
<dbReference type="Proteomes" id="UP000019593">
    <property type="component" value="Chromosome"/>
</dbReference>